<dbReference type="Pfam" id="PF01261">
    <property type="entry name" value="AP_endonuc_2"/>
    <property type="match status" value="1"/>
</dbReference>
<proteinExistence type="predicted"/>
<dbReference type="EC" id="5.3.99.-" evidence="2"/>
<dbReference type="InterPro" id="IPR050312">
    <property type="entry name" value="IolE/XylAMocC-like"/>
</dbReference>
<feature type="domain" description="Xylose isomerase-like TIM barrel" evidence="1">
    <location>
        <begin position="33"/>
        <end position="284"/>
    </location>
</feature>
<keyword evidence="2" id="KW-0413">Isomerase</keyword>
<accession>A0A518BUU0</accession>
<sequence length="301" mass="33176">MPTVTQATQPEMYASLMTDMVGARMTPDVGAYLAARHGFPGLDLRLNAYADFLDTFGVERFADLLEERGIRPGYVSITTRTLSASDGEWAEMMRLLPERAKTAQRLGYTRAGVVMLPFDDERDTAANHRRHVVRIRQVAPVLADHDIRLGVEYVAPVTRRRGHPHPFIHNMRGTLRLLHDAGQPNVGLMLDTLHWATAGESVEDIEALEADQVVVVHVCDGIRGRAIEAQTVHERELPGATGVYDNAGFIEALRTIGYTGPVTAEPSHPRWASTDPELAVAQTARAVLDTLCRTEAPQPES</sequence>
<reference evidence="2 3" key="1">
    <citation type="submission" date="2019-02" db="EMBL/GenBank/DDBJ databases">
        <title>Deep-cultivation of Planctomycetes and their phenomic and genomic characterization uncovers novel biology.</title>
        <authorList>
            <person name="Wiegand S."/>
            <person name="Jogler M."/>
            <person name="Boedeker C."/>
            <person name="Pinto D."/>
            <person name="Vollmers J."/>
            <person name="Rivas-Marin E."/>
            <person name="Kohn T."/>
            <person name="Peeters S.H."/>
            <person name="Heuer A."/>
            <person name="Rast P."/>
            <person name="Oberbeckmann S."/>
            <person name="Bunk B."/>
            <person name="Jeske O."/>
            <person name="Meyerdierks A."/>
            <person name="Storesund J.E."/>
            <person name="Kallscheuer N."/>
            <person name="Luecker S."/>
            <person name="Lage O.M."/>
            <person name="Pohl T."/>
            <person name="Merkel B.J."/>
            <person name="Hornburger P."/>
            <person name="Mueller R.-W."/>
            <person name="Bruemmer F."/>
            <person name="Labrenz M."/>
            <person name="Spormann A.M."/>
            <person name="Op den Camp H."/>
            <person name="Overmann J."/>
            <person name="Amann R."/>
            <person name="Jetten M.S.M."/>
            <person name="Mascher T."/>
            <person name="Medema M.H."/>
            <person name="Devos D.P."/>
            <person name="Kaster A.-K."/>
            <person name="Ovreas L."/>
            <person name="Rohde M."/>
            <person name="Galperin M.Y."/>
            <person name="Jogler C."/>
        </authorList>
    </citation>
    <scope>NUCLEOTIDE SEQUENCE [LARGE SCALE GENOMIC DNA]</scope>
    <source>
        <strain evidence="2 3">Pan265</strain>
    </source>
</reference>
<evidence type="ECO:0000313" key="3">
    <source>
        <dbReference type="Proteomes" id="UP000320386"/>
    </source>
</evidence>
<organism evidence="2 3">
    <name type="scientific">Mucisphaera calidilacus</name>
    <dbReference type="NCBI Taxonomy" id="2527982"/>
    <lineage>
        <taxon>Bacteria</taxon>
        <taxon>Pseudomonadati</taxon>
        <taxon>Planctomycetota</taxon>
        <taxon>Phycisphaerae</taxon>
        <taxon>Phycisphaerales</taxon>
        <taxon>Phycisphaeraceae</taxon>
        <taxon>Mucisphaera</taxon>
    </lineage>
</organism>
<dbReference type="AlphaFoldDB" id="A0A518BUU0"/>
<dbReference type="Gene3D" id="3.20.20.150">
    <property type="entry name" value="Divalent-metal-dependent TIM barrel enzymes"/>
    <property type="match status" value="1"/>
</dbReference>
<name>A0A518BUU0_9BACT</name>
<dbReference type="Proteomes" id="UP000320386">
    <property type="component" value="Chromosome"/>
</dbReference>
<dbReference type="GO" id="GO:0016853">
    <property type="term" value="F:isomerase activity"/>
    <property type="evidence" value="ECO:0007669"/>
    <property type="project" value="UniProtKB-KW"/>
</dbReference>
<keyword evidence="3" id="KW-1185">Reference proteome</keyword>
<dbReference type="PANTHER" id="PTHR12110">
    <property type="entry name" value="HYDROXYPYRUVATE ISOMERASE"/>
    <property type="match status" value="1"/>
</dbReference>
<dbReference type="InterPro" id="IPR036237">
    <property type="entry name" value="Xyl_isomerase-like_sf"/>
</dbReference>
<evidence type="ECO:0000313" key="2">
    <source>
        <dbReference type="EMBL" id="QDU70736.1"/>
    </source>
</evidence>
<dbReference type="InterPro" id="IPR013022">
    <property type="entry name" value="Xyl_isomerase-like_TIM-brl"/>
</dbReference>
<protein>
    <submittedName>
        <fullName evidence="2">Inosose isomerase</fullName>
        <ecNumber evidence="2">5.3.99.-</ecNumber>
    </submittedName>
</protein>
<gene>
    <name evidence="2" type="primary">iolI_1</name>
    <name evidence="2" type="ORF">Pan265_05710</name>
</gene>
<evidence type="ECO:0000259" key="1">
    <source>
        <dbReference type="Pfam" id="PF01261"/>
    </source>
</evidence>
<dbReference type="OrthoDB" id="9782626at2"/>
<dbReference type="SUPFAM" id="SSF51658">
    <property type="entry name" value="Xylose isomerase-like"/>
    <property type="match status" value="1"/>
</dbReference>
<dbReference type="PANTHER" id="PTHR12110:SF21">
    <property type="entry name" value="XYLOSE ISOMERASE-LIKE TIM BARREL DOMAIN-CONTAINING PROTEIN"/>
    <property type="match status" value="1"/>
</dbReference>
<dbReference type="EMBL" id="CP036280">
    <property type="protein sequence ID" value="QDU70736.1"/>
    <property type="molecule type" value="Genomic_DNA"/>
</dbReference>
<dbReference type="KEGG" id="mcad:Pan265_05710"/>